<feature type="compositionally biased region" description="Basic and acidic residues" evidence="1">
    <location>
        <begin position="654"/>
        <end position="671"/>
    </location>
</feature>
<reference evidence="2" key="1">
    <citation type="journal article" date="2020" name="Stud. Mycol.">
        <title>101 Dothideomycetes genomes: a test case for predicting lifestyles and emergence of pathogens.</title>
        <authorList>
            <person name="Haridas S."/>
            <person name="Albert R."/>
            <person name="Binder M."/>
            <person name="Bloem J."/>
            <person name="Labutti K."/>
            <person name="Salamov A."/>
            <person name="Andreopoulos B."/>
            <person name="Baker S."/>
            <person name="Barry K."/>
            <person name="Bills G."/>
            <person name="Bluhm B."/>
            <person name="Cannon C."/>
            <person name="Castanera R."/>
            <person name="Culley D."/>
            <person name="Daum C."/>
            <person name="Ezra D."/>
            <person name="Gonzalez J."/>
            <person name="Henrissat B."/>
            <person name="Kuo A."/>
            <person name="Liang C."/>
            <person name="Lipzen A."/>
            <person name="Lutzoni F."/>
            <person name="Magnuson J."/>
            <person name="Mondo S."/>
            <person name="Nolan M."/>
            <person name="Ohm R."/>
            <person name="Pangilinan J."/>
            <person name="Park H.-J."/>
            <person name="Ramirez L."/>
            <person name="Alfaro M."/>
            <person name="Sun H."/>
            <person name="Tritt A."/>
            <person name="Yoshinaga Y."/>
            <person name="Zwiers L.-H."/>
            <person name="Turgeon B."/>
            <person name="Goodwin S."/>
            <person name="Spatafora J."/>
            <person name="Crous P."/>
            <person name="Grigoriev I."/>
        </authorList>
    </citation>
    <scope>NUCLEOTIDE SEQUENCE</scope>
    <source>
        <strain evidence="2">CBS 675.92</strain>
    </source>
</reference>
<dbReference type="AlphaFoldDB" id="A0A6A5UIB0"/>
<sequence>MSAFWDLGYRPDNTRAAGAAGPAGPATDPSTFDYEKDVQYEVLEHSTKLWVTIRHPICPNCGDNLLHRGNDVQRAFGTVNDTTFTIKKTFGFHDPNPPNPNQISVNKNYGSPSEIYKDLEFNEELLQKIKSSPYPPKASLYIRFHKNVNGDEGGPPGSRDSWVIVKSAAELLRLKQSHDRIIAVPGKGGSGKKILIIWKFPPYIHGPATQSAEAGNPSTGDAPQRAETSRSTLAPAAPSTPVIPSDGFIHGPPAFTWLFPPKTPVPDKDLKEWNAMLIFNGGKAIRNDNHPNWKGQTGRPLPLSWSVCLSCRYPGCWPFKYEPRNQPREYWIHASNPFCTHGCGENLLLRENAVYRTQGAPSRAKHFVVHKTFGWHNPNPPFPTEVQIDKDFGFPFDLYRDLEWKDELFQTISSDPRFKNKTKPWANTEGAPERYENWFNARKAAGQGGKIKELVDIAGNATKVLAVGGSGAKLSIIWIFGLKIATPAGQRPAPGSDRESPPLKRARGEDNESELDEDPPSTGNTPPRRDSSRSAPAPSAAGQSGGSARVSGAPACRNPRYSRDLWNPTVNRAIIPPGYPPNIDGNEDSDKENVDPNAPPSKKKNPLGIKTKDSSKTDTNDPKRSDTLLSAKAKGKQPADSSTAAEGSMSIPFRSKDSDPNKSSTKSKDDTGISNALDLVAKTRNANPRSSSRRSSNAGSPTVRSASNSPSPAVRRGTGMPSTVSSARSPSVGLSRNNTGSSAAAGAVSGPARAARLKDEKETKAKDKKIEEDRRKEEKKKEDGRRREEKKEEEDKRKAEKDKAAAKKKKDDEKKGGKKKR</sequence>
<feature type="compositionally biased region" description="Basic and acidic residues" evidence="1">
    <location>
        <begin position="756"/>
        <end position="815"/>
    </location>
</feature>
<feature type="compositionally biased region" description="Low complexity" evidence="1">
    <location>
        <begin position="740"/>
        <end position="754"/>
    </location>
</feature>
<name>A0A6A5UIB0_9PLEO</name>
<feature type="compositionally biased region" description="Polar residues" evidence="1">
    <location>
        <begin position="720"/>
        <end position="739"/>
    </location>
</feature>
<organism evidence="2 3">
    <name type="scientific">Byssothecium circinans</name>
    <dbReference type="NCBI Taxonomy" id="147558"/>
    <lineage>
        <taxon>Eukaryota</taxon>
        <taxon>Fungi</taxon>
        <taxon>Dikarya</taxon>
        <taxon>Ascomycota</taxon>
        <taxon>Pezizomycotina</taxon>
        <taxon>Dothideomycetes</taxon>
        <taxon>Pleosporomycetidae</taxon>
        <taxon>Pleosporales</taxon>
        <taxon>Massarineae</taxon>
        <taxon>Massarinaceae</taxon>
        <taxon>Byssothecium</taxon>
    </lineage>
</organism>
<accession>A0A6A5UIB0</accession>
<feature type="compositionally biased region" description="Low complexity" evidence="1">
    <location>
        <begin position="533"/>
        <end position="553"/>
    </location>
</feature>
<feature type="region of interest" description="Disordered" evidence="1">
    <location>
        <begin position="488"/>
        <end position="821"/>
    </location>
</feature>
<dbReference type="EMBL" id="ML976977">
    <property type="protein sequence ID" value="KAF1963522.1"/>
    <property type="molecule type" value="Genomic_DNA"/>
</dbReference>
<feature type="region of interest" description="Disordered" evidence="1">
    <location>
        <begin position="208"/>
        <end position="245"/>
    </location>
</feature>
<feature type="compositionally biased region" description="Basic and acidic residues" evidence="1">
    <location>
        <begin position="496"/>
        <end position="510"/>
    </location>
</feature>
<dbReference type="Proteomes" id="UP000800035">
    <property type="component" value="Unassembled WGS sequence"/>
</dbReference>
<protein>
    <submittedName>
        <fullName evidence="2">Uncharacterized protein</fullName>
    </submittedName>
</protein>
<feature type="compositionally biased region" description="Polar residues" evidence="1">
    <location>
        <begin position="208"/>
        <end position="221"/>
    </location>
</feature>
<proteinExistence type="predicted"/>
<evidence type="ECO:0000313" key="3">
    <source>
        <dbReference type="Proteomes" id="UP000800035"/>
    </source>
</evidence>
<feature type="compositionally biased region" description="Basic and acidic residues" evidence="1">
    <location>
        <begin position="610"/>
        <end position="626"/>
    </location>
</feature>
<feature type="compositionally biased region" description="Polar residues" evidence="1">
    <location>
        <begin position="702"/>
        <end position="711"/>
    </location>
</feature>
<keyword evidence="3" id="KW-1185">Reference proteome</keyword>
<feature type="compositionally biased region" description="Low complexity" evidence="1">
    <location>
        <begin position="684"/>
        <end position="701"/>
    </location>
</feature>
<evidence type="ECO:0000313" key="2">
    <source>
        <dbReference type="EMBL" id="KAF1963522.1"/>
    </source>
</evidence>
<evidence type="ECO:0000256" key="1">
    <source>
        <dbReference type="SAM" id="MobiDB-lite"/>
    </source>
</evidence>
<gene>
    <name evidence="2" type="ORF">CC80DRAFT_498689</name>
</gene>